<keyword evidence="7 14" id="KW-1133">Transmembrane helix</keyword>
<dbReference type="PANTHER" id="PTHR48086:SF3">
    <property type="entry name" value="SODIUM_PROLINE SYMPORTER"/>
    <property type="match status" value="1"/>
</dbReference>
<dbReference type="Gene3D" id="1.20.1730.10">
    <property type="entry name" value="Sodium/glucose cotransporter"/>
    <property type="match status" value="1"/>
</dbReference>
<evidence type="ECO:0008006" key="17">
    <source>
        <dbReference type="Google" id="ProtNLM"/>
    </source>
</evidence>
<evidence type="ECO:0000256" key="14">
    <source>
        <dbReference type="SAM" id="Phobius"/>
    </source>
</evidence>
<feature type="transmembrane region" description="Helical" evidence="14">
    <location>
        <begin position="41"/>
        <end position="65"/>
    </location>
</feature>
<dbReference type="GO" id="GO:0006814">
    <property type="term" value="P:sodium ion transport"/>
    <property type="evidence" value="ECO:0007669"/>
    <property type="project" value="UniProtKB-KW"/>
</dbReference>
<evidence type="ECO:0000256" key="5">
    <source>
        <dbReference type="ARBA" id="ARBA00022692"/>
    </source>
</evidence>
<name>A0A235C160_UNCW3</name>
<keyword evidence="4" id="KW-1003">Cell membrane</keyword>
<dbReference type="GO" id="GO:0005886">
    <property type="term" value="C:plasma membrane"/>
    <property type="evidence" value="ECO:0007669"/>
    <property type="project" value="UniProtKB-SubCell"/>
</dbReference>
<evidence type="ECO:0000256" key="12">
    <source>
        <dbReference type="ARBA" id="ARBA00033708"/>
    </source>
</evidence>
<dbReference type="InterPro" id="IPR001734">
    <property type="entry name" value="Na/solute_symporter"/>
</dbReference>
<comment type="caution">
    <text evidence="15">The sequence shown here is derived from an EMBL/GenBank/DDBJ whole genome shotgun (WGS) entry which is preliminary data.</text>
</comment>
<keyword evidence="10 14" id="KW-0472">Membrane</keyword>
<evidence type="ECO:0000256" key="8">
    <source>
        <dbReference type="ARBA" id="ARBA00023053"/>
    </source>
</evidence>
<comment type="catalytic activity">
    <reaction evidence="12">
        <text>L-proline(in) + Na(+)(in) = L-proline(out) + Na(+)(out)</text>
        <dbReference type="Rhea" id="RHEA:28967"/>
        <dbReference type="ChEBI" id="CHEBI:29101"/>
        <dbReference type="ChEBI" id="CHEBI:60039"/>
    </reaction>
</comment>
<sequence length="155" mass="17211">MVYIVVLVVYLAVLVAIAFLSRRGTKTVEDFYIGGRNIGPWVTAISFIAAYFSSVVIIGGGGFGYKYGMSTVWVGATNVLLGCTLCWIILGERIRLFTRRLAAMTVPGFFGERFRSKEARVFSAFVICIFMVVYNVSILKGMGNIFEVLMDIPYL</sequence>
<feature type="transmembrane region" description="Helical" evidence="14">
    <location>
        <begin position="71"/>
        <end position="90"/>
    </location>
</feature>
<keyword evidence="9" id="KW-0406">Ion transport</keyword>
<dbReference type="InterPro" id="IPR038377">
    <property type="entry name" value="Na/Glc_symporter_sf"/>
</dbReference>
<dbReference type="EMBL" id="NOZQ01000005">
    <property type="protein sequence ID" value="OYD17535.1"/>
    <property type="molecule type" value="Genomic_DNA"/>
</dbReference>
<dbReference type="InterPro" id="IPR050277">
    <property type="entry name" value="Sodium:Solute_Symporter"/>
</dbReference>
<accession>A0A235C160</accession>
<comment type="subcellular location">
    <subcellularLocation>
        <location evidence="1">Cell membrane</location>
        <topology evidence="1">Multi-pass membrane protein</topology>
    </subcellularLocation>
</comment>
<reference evidence="15 16" key="1">
    <citation type="submission" date="2017-07" db="EMBL/GenBank/DDBJ databases">
        <title>Recovery of genomes from metagenomes via a dereplication, aggregation, and scoring strategy.</title>
        <authorList>
            <person name="Sieber C.M."/>
            <person name="Probst A.J."/>
            <person name="Sharrar A."/>
            <person name="Thomas B.C."/>
            <person name="Hess M."/>
            <person name="Tringe S.G."/>
            <person name="Banfield J.F."/>
        </authorList>
    </citation>
    <scope>NUCLEOTIDE SEQUENCE [LARGE SCALE GENOMIC DNA]</scope>
    <source>
        <strain evidence="15">JGI_Cruoil_03_44_89</strain>
    </source>
</reference>
<evidence type="ECO:0000256" key="13">
    <source>
        <dbReference type="RuleBase" id="RU362091"/>
    </source>
</evidence>
<evidence type="ECO:0000256" key="2">
    <source>
        <dbReference type="ARBA" id="ARBA00006434"/>
    </source>
</evidence>
<evidence type="ECO:0000256" key="7">
    <source>
        <dbReference type="ARBA" id="ARBA00022989"/>
    </source>
</evidence>
<evidence type="ECO:0000313" key="15">
    <source>
        <dbReference type="EMBL" id="OYD17535.1"/>
    </source>
</evidence>
<dbReference type="PROSITE" id="PS50283">
    <property type="entry name" value="NA_SOLUT_SYMP_3"/>
    <property type="match status" value="1"/>
</dbReference>
<dbReference type="GO" id="GO:0015293">
    <property type="term" value="F:symporter activity"/>
    <property type="evidence" value="ECO:0007669"/>
    <property type="project" value="UniProtKB-KW"/>
</dbReference>
<proteinExistence type="inferred from homology"/>
<feature type="transmembrane region" description="Helical" evidence="14">
    <location>
        <begin position="6"/>
        <end position="21"/>
    </location>
</feature>
<keyword evidence="3" id="KW-0813">Transport</keyword>
<comment type="similarity">
    <text evidence="2 13">Belongs to the sodium:solute symporter (SSF) (TC 2.A.21) family.</text>
</comment>
<protein>
    <recommendedName>
        <fullName evidence="17">Sodium:solute symporter</fullName>
    </recommendedName>
</protein>
<keyword evidence="5 14" id="KW-0812">Transmembrane</keyword>
<feature type="transmembrane region" description="Helical" evidence="14">
    <location>
        <begin position="121"/>
        <end position="139"/>
    </location>
</feature>
<evidence type="ECO:0000256" key="6">
    <source>
        <dbReference type="ARBA" id="ARBA00022847"/>
    </source>
</evidence>
<organism evidence="15 16">
    <name type="scientific">candidate division WOR-3 bacterium JGI_Cruoil_03_44_89</name>
    <dbReference type="NCBI Taxonomy" id="1973748"/>
    <lineage>
        <taxon>Bacteria</taxon>
        <taxon>Bacteria division WOR-3</taxon>
    </lineage>
</organism>
<dbReference type="AlphaFoldDB" id="A0A235C160"/>
<evidence type="ECO:0000256" key="11">
    <source>
        <dbReference type="ARBA" id="ARBA00023201"/>
    </source>
</evidence>
<evidence type="ECO:0000256" key="4">
    <source>
        <dbReference type="ARBA" id="ARBA00022475"/>
    </source>
</evidence>
<evidence type="ECO:0000256" key="1">
    <source>
        <dbReference type="ARBA" id="ARBA00004651"/>
    </source>
</evidence>
<evidence type="ECO:0000256" key="3">
    <source>
        <dbReference type="ARBA" id="ARBA00022448"/>
    </source>
</evidence>
<evidence type="ECO:0000313" key="16">
    <source>
        <dbReference type="Proteomes" id="UP000215215"/>
    </source>
</evidence>
<dbReference type="Pfam" id="PF00474">
    <property type="entry name" value="SSF"/>
    <property type="match status" value="1"/>
</dbReference>
<gene>
    <name evidence="15" type="ORF">CH333_00470</name>
</gene>
<evidence type="ECO:0000256" key="9">
    <source>
        <dbReference type="ARBA" id="ARBA00023065"/>
    </source>
</evidence>
<keyword evidence="6" id="KW-0769">Symport</keyword>
<keyword evidence="8" id="KW-0915">Sodium</keyword>
<keyword evidence="11" id="KW-0739">Sodium transport</keyword>
<dbReference type="PANTHER" id="PTHR48086">
    <property type="entry name" value="SODIUM/PROLINE SYMPORTER-RELATED"/>
    <property type="match status" value="1"/>
</dbReference>
<dbReference type="Proteomes" id="UP000215215">
    <property type="component" value="Unassembled WGS sequence"/>
</dbReference>
<evidence type="ECO:0000256" key="10">
    <source>
        <dbReference type="ARBA" id="ARBA00023136"/>
    </source>
</evidence>